<reference evidence="3" key="1">
    <citation type="journal article" date="2020" name="J. ISSAAS">
        <title>Lactobacilli and other gastrointestinal microbiota of Peromyscus leucopus, reservoir host for agents of Lyme disease and other zoonoses in North America.</title>
        <authorList>
            <person name="Milovic A."/>
            <person name="Bassam K."/>
            <person name="Shao H."/>
            <person name="Chatzistamou I."/>
            <person name="Tufts D.M."/>
            <person name="Diuk-Wasser M."/>
            <person name="Barbour A.G."/>
        </authorList>
    </citation>
    <scope>NUCLEOTIDE SEQUENCE</scope>
    <source>
        <strain evidence="3">LL4</strain>
    </source>
</reference>
<dbReference type="SUPFAM" id="SSF143011">
    <property type="entry name" value="RelE-like"/>
    <property type="match status" value="1"/>
</dbReference>
<dbReference type="NCBIfam" id="TIGR02385">
    <property type="entry name" value="RelE_StbE"/>
    <property type="match status" value="1"/>
</dbReference>
<sequence>MKYVIKKTSSFKTSIKKIKDQAILKEIENVIDKLANDEKLDNKYNDHKLKGEYKGYRECHIKPDLLLVYKKQKEILILTCVDIGSHSELF</sequence>
<dbReference type="PIRSF" id="PIRSF006156">
    <property type="entry name" value="YafQ"/>
    <property type="match status" value="1"/>
</dbReference>
<name>A0A650EKY7_9HELI</name>
<dbReference type="EMBL" id="MN577569">
    <property type="protein sequence ID" value="QGT50430.1"/>
    <property type="molecule type" value="Genomic_DNA"/>
</dbReference>
<dbReference type="PANTHER" id="PTHR40588">
    <property type="entry name" value="MRNA INTERFERASE TOXIN YAFQ"/>
    <property type="match status" value="1"/>
</dbReference>
<dbReference type="GO" id="GO:0004521">
    <property type="term" value="F:RNA endonuclease activity"/>
    <property type="evidence" value="ECO:0007669"/>
    <property type="project" value="TreeGrafter"/>
</dbReference>
<evidence type="ECO:0000256" key="1">
    <source>
        <dbReference type="ARBA" id="ARBA00022649"/>
    </source>
</evidence>
<dbReference type="InterPro" id="IPR007712">
    <property type="entry name" value="RelE/ParE_toxin"/>
</dbReference>
<dbReference type="PANTHER" id="PTHR40588:SF1">
    <property type="entry name" value="MRNA INTERFERASE TOXIN YAFQ"/>
    <property type="match status" value="1"/>
</dbReference>
<protein>
    <recommendedName>
        <fullName evidence="4">Addiction module toxin RelE</fullName>
    </recommendedName>
</protein>
<feature type="active site" description="Proton donor" evidence="2">
    <location>
        <position position="86"/>
    </location>
</feature>
<dbReference type="InterPro" id="IPR004386">
    <property type="entry name" value="Toxin_YafQ-like"/>
</dbReference>
<accession>A0A650EKY7</accession>
<evidence type="ECO:0000313" key="3">
    <source>
        <dbReference type="EMBL" id="QGT50430.1"/>
    </source>
</evidence>
<keyword evidence="1" id="KW-1277">Toxin-antitoxin system</keyword>
<dbReference type="InterPro" id="IPR035093">
    <property type="entry name" value="RelE/ParE_toxin_dom_sf"/>
</dbReference>
<dbReference type="GO" id="GO:0006402">
    <property type="term" value="P:mRNA catabolic process"/>
    <property type="evidence" value="ECO:0007669"/>
    <property type="project" value="TreeGrafter"/>
</dbReference>
<gene>
    <name evidence="3" type="ORF">Helico5904_1020</name>
</gene>
<dbReference type="Pfam" id="PF15738">
    <property type="entry name" value="YafQ_toxin"/>
    <property type="match status" value="1"/>
</dbReference>
<dbReference type="Gene3D" id="3.30.2310.20">
    <property type="entry name" value="RelE-like"/>
    <property type="match status" value="1"/>
</dbReference>
<evidence type="ECO:0000256" key="2">
    <source>
        <dbReference type="PIRSR" id="PIRSR006156-1"/>
    </source>
</evidence>
<proteinExistence type="predicted"/>
<dbReference type="AlphaFoldDB" id="A0A650EKY7"/>
<organism evidence="3">
    <name type="scientific">uncultured Helicobacter sp</name>
    <dbReference type="NCBI Taxonomy" id="175537"/>
    <lineage>
        <taxon>Bacteria</taxon>
        <taxon>Pseudomonadati</taxon>
        <taxon>Campylobacterota</taxon>
        <taxon>Epsilonproteobacteria</taxon>
        <taxon>Campylobacterales</taxon>
        <taxon>Helicobacteraceae</taxon>
        <taxon>Helicobacter</taxon>
        <taxon>environmental samples</taxon>
    </lineage>
</organism>
<evidence type="ECO:0008006" key="4">
    <source>
        <dbReference type="Google" id="ProtNLM"/>
    </source>
</evidence>
<dbReference type="GO" id="GO:0006415">
    <property type="term" value="P:translational termination"/>
    <property type="evidence" value="ECO:0007669"/>
    <property type="project" value="TreeGrafter"/>
</dbReference>